<evidence type="ECO:0000256" key="5">
    <source>
        <dbReference type="ARBA" id="ARBA00022737"/>
    </source>
</evidence>
<feature type="repeat" description="Solcar" evidence="9">
    <location>
        <begin position="285"/>
        <end position="375"/>
    </location>
</feature>
<comment type="similarity">
    <text evidence="2 10">Belongs to the mitochondrial carrier (TC 2.A.29) family.</text>
</comment>
<evidence type="ECO:0000256" key="10">
    <source>
        <dbReference type="RuleBase" id="RU000488"/>
    </source>
</evidence>
<keyword evidence="6" id="KW-0999">Mitochondrion inner membrane</keyword>
<comment type="subcellular location">
    <subcellularLocation>
        <location evidence="1">Mitochondrion inner membrane</location>
        <topology evidence="1">Multi-pass membrane protein</topology>
    </subcellularLocation>
</comment>
<accession>A0A8B7PI12</accession>
<protein>
    <submittedName>
        <fullName evidence="12">Mitochondrial coenzyme A transporter SLC25A42</fullName>
    </submittedName>
</protein>
<evidence type="ECO:0000256" key="4">
    <source>
        <dbReference type="ARBA" id="ARBA00022692"/>
    </source>
</evidence>
<evidence type="ECO:0000256" key="7">
    <source>
        <dbReference type="ARBA" id="ARBA00023128"/>
    </source>
</evidence>
<dbReference type="OrthoDB" id="270584at2759"/>
<dbReference type="GO" id="GO:0005743">
    <property type="term" value="C:mitochondrial inner membrane"/>
    <property type="evidence" value="ECO:0007669"/>
    <property type="project" value="UniProtKB-SubCell"/>
</dbReference>
<dbReference type="SUPFAM" id="SSF103506">
    <property type="entry name" value="Mitochondrial carrier"/>
    <property type="match status" value="1"/>
</dbReference>
<dbReference type="PROSITE" id="PS50920">
    <property type="entry name" value="SOLCAR"/>
    <property type="match status" value="3"/>
</dbReference>
<dbReference type="PRINTS" id="PR00928">
    <property type="entry name" value="GRAVESDC"/>
</dbReference>
<gene>
    <name evidence="12" type="primary">LOC108680774</name>
</gene>
<dbReference type="PANTHER" id="PTHR24089">
    <property type="entry name" value="SOLUTE CARRIER FAMILY 25"/>
    <property type="match status" value="1"/>
</dbReference>
<dbReference type="InterPro" id="IPR023395">
    <property type="entry name" value="MCP_dom_sf"/>
</dbReference>
<evidence type="ECO:0000313" key="12">
    <source>
        <dbReference type="RefSeq" id="XP_018025162.1"/>
    </source>
</evidence>
<keyword evidence="8 9" id="KW-0472">Membrane</keyword>
<evidence type="ECO:0000256" key="3">
    <source>
        <dbReference type="ARBA" id="ARBA00022448"/>
    </source>
</evidence>
<dbReference type="GeneID" id="108680774"/>
<proteinExistence type="inferred from homology"/>
<evidence type="ECO:0000256" key="1">
    <source>
        <dbReference type="ARBA" id="ARBA00004448"/>
    </source>
</evidence>
<feature type="repeat" description="Solcar" evidence="9">
    <location>
        <begin position="79"/>
        <end position="165"/>
    </location>
</feature>
<evidence type="ECO:0000256" key="9">
    <source>
        <dbReference type="PROSITE-ProRule" id="PRU00282"/>
    </source>
</evidence>
<keyword evidence="7" id="KW-0496">Mitochondrion</keyword>
<sequence length="383" mass="42105">MSQGLESPGVIGINELSSLQPTHPPLSQAPIIPVETNVIIINSNKNSEAKSSHNQHVDCHVLQKSVSAEKPASSEKKGSSVLVSLVAGATAGAVAKTTIAPIDRTKINFQATNQRYSTMESFKYMHKCYHAEGFFSLWRGNSATMARIIPYAATQFAAHEQWKKVLLIDNSTDVPPYKRFVAGSLAGVTSQFLTYPLDLARARMAITPRDTYRTLSQVFVKIVQREGFLKLYRGLAPTMLGVIPYAGTSFGIYETLKAHHRTRQEKALEELSLEERHAASGVTAPNAFERMMFGAVAGLFGQTSSYPLDIARRRMQTASLTGNSSAYSTIYSTLAKVYKEEGVVHGLYKGLSLNWIKGPISVGTSFAVFDYCKNFLEQFTQDT</sequence>
<dbReference type="InterPro" id="IPR018108">
    <property type="entry name" value="MCP_transmembrane"/>
</dbReference>
<evidence type="ECO:0000256" key="6">
    <source>
        <dbReference type="ARBA" id="ARBA00022792"/>
    </source>
</evidence>
<dbReference type="GO" id="GO:0055085">
    <property type="term" value="P:transmembrane transport"/>
    <property type="evidence" value="ECO:0007669"/>
    <property type="project" value="InterPro"/>
</dbReference>
<reference evidence="12" key="1">
    <citation type="submission" date="2025-08" db="UniProtKB">
        <authorList>
            <consortium name="RefSeq"/>
        </authorList>
    </citation>
    <scope>IDENTIFICATION</scope>
    <source>
        <tissue evidence="12">Whole organism</tissue>
    </source>
</reference>
<dbReference type="Gene3D" id="1.50.40.10">
    <property type="entry name" value="Mitochondrial carrier domain"/>
    <property type="match status" value="1"/>
</dbReference>
<dbReference type="CTD" id="42429"/>
<evidence type="ECO:0000313" key="11">
    <source>
        <dbReference type="Proteomes" id="UP000694843"/>
    </source>
</evidence>
<evidence type="ECO:0000256" key="8">
    <source>
        <dbReference type="ARBA" id="ARBA00023136"/>
    </source>
</evidence>
<feature type="repeat" description="Solcar" evidence="9">
    <location>
        <begin position="174"/>
        <end position="259"/>
    </location>
</feature>
<dbReference type="PRINTS" id="PR00926">
    <property type="entry name" value="MITOCARRIER"/>
</dbReference>
<name>A0A8B7PI12_HYAAZ</name>
<keyword evidence="4 9" id="KW-0812">Transmembrane</keyword>
<dbReference type="KEGG" id="hazt:108680774"/>
<dbReference type="Proteomes" id="UP000694843">
    <property type="component" value="Unplaced"/>
</dbReference>
<keyword evidence="3 10" id="KW-0813">Transport</keyword>
<dbReference type="InterPro" id="IPR002067">
    <property type="entry name" value="MCP"/>
</dbReference>
<dbReference type="InterPro" id="IPR002167">
    <property type="entry name" value="GDC-like"/>
</dbReference>
<organism evidence="11 12">
    <name type="scientific">Hyalella azteca</name>
    <name type="common">Amphipod</name>
    <dbReference type="NCBI Taxonomy" id="294128"/>
    <lineage>
        <taxon>Eukaryota</taxon>
        <taxon>Metazoa</taxon>
        <taxon>Ecdysozoa</taxon>
        <taxon>Arthropoda</taxon>
        <taxon>Crustacea</taxon>
        <taxon>Multicrustacea</taxon>
        <taxon>Malacostraca</taxon>
        <taxon>Eumalacostraca</taxon>
        <taxon>Peracarida</taxon>
        <taxon>Amphipoda</taxon>
        <taxon>Senticaudata</taxon>
        <taxon>Talitrida</taxon>
        <taxon>Talitroidea</taxon>
        <taxon>Hyalellidae</taxon>
        <taxon>Hyalella</taxon>
    </lineage>
</organism>
<evidence type="ECO:0000256" key="2">
    <source>
        <dbReference type="ARBA" id="ARBA00006375"/>
    </source>
</evidence>
<keyword evidence="5" id="KW-0677">Repeat</keyword>
<dbReference type="Pfam" id="PF00153">
    <property type="entry name" value="Mito_carr"/>
    <property type="match status" value="3"/>
</dbReference>
<dbReference type="OMA" id="VYERMKW"/>
<dbReference type="AlphaFoldDB" id="A0A8B7PI12"/>
<keyword evidence="11" id="KW-1185">Reference proteome</keyword>
<dbReference type="RefSeq" id="XP_018025162.1">
    <property type="nucleotide sequence ID" value="XM_018169673.2"/>
</dbReference>